<gene>
    <name evidence="1" type="ORF">METZ01_LOCUS59325</name>
</gene>
<sequence>MTPLKELLDGESLNYPIEVKEHIVSEVPRYGPMGIPYIEKEYSVWKGSQRVQAAKQLGYTHIEGVIVK</sequence>
<name>A0A381ST51_9ZZZZ</name>
<organism evidence="1">
    <name type="scientific">marine metagenome</name>
    <dbReference type="NCBI Taxonomy" id="408172"/>
    <lineage>
        <taxon>unclassified sequences</taxon>
        <taxon>metagenomes</taxon>
        <taxon>ecological metagenomes</taxon>
    </lineage>
</organism>
<dbReference type="EMBL" id="UINC01003455">
    <property type="protein sequence ID" value="SVA06471.1"/>
    <property type="molecule type" value="Genomic_DNA"/>
</dbReference>
<evidence type="ECO:0000313" key="1">
    <source>
        <dbReference type="EMBL" id="SVA06471.1"/>
    </source>
</evidence>
<reference evidence="1" key="1">
    <citation type="submission" date="2018-05" db="EMBL/GenBank/DDBJ databases">
        <authorList>
            <person name="Lanie J.A."/>
            <person name="Ng W.-L."/>
            <person name="Kazmierczak K.M."/>
            <person name="Andrzejewski T.M."/>
            <person name="Davidsen T.M."/>
            <person name="Wayne K.J."/>
            <person name="Tettelin H."/>
            <person name="Glass J.I."/>
            <person name="Rusch D."/>
            <person name="Podicherti R."/>
            <person name="Tsui H.-C.T."/>
            <person name="Winkler M.E."/>
        </authorList>
    </citation>
    <scope>NUCLEOTIDE SEQUENCE</scope>
</reference>
<evidence type="ECO:0008006" key="2">
    <source>
        <dbReference type="Google" id="ProtNLM"/>
    </source>
</evidence>
<protein>
    <recommendedName>
        <fullName evidence="2">ParB/Sulfiredoxin domain-containing protein</fullName>
    </recommendedName>
</protein>
<dbReference type="AlphaFoldDB" id="A0A381ST51"/>
<accession>A0A381ST51</accession>
<proteinExistence type="predicted"/>